<name>A0ABT6NLX9_9BACT</name>
<organism evidence="2 3">
    <name type="scientific">Polyangium sorediatum</name>
    <dbReference type="NCBI Taxonomy" id="889274"/>
    <lineage>
        <taxon>Bacteria</taxon>
        <taxon>Pseudomonadati</taxon>
        <taxon>Myxococcota</taxon>
        <taxon>Polyangia</taxon>
        <taxon>Polyangiales</taxon>
        <taxon>Polyangiaceae</taxon>
        <taxon>Polyangium</taxon>
    </lineage>
</organism>
<reference evidence="2 3" key="1">
    <citation type="submission" date="2023-04" db="EMBL/GenBank/DDBJ databases">
        <title>The genome sequence of Polyangium sorediatum DSM14670.</title>
        <authorList>
            <person name="Zhang X."/>
        </authorList>
    </citation>
    <scope>NUCLEOTIDE SEQUENCE [LARGE SCALE GENOMIC DNA]</scope>
    <source>
        <strain evidence="2 3">DSM 14670</strain>
    </source>
</reference>
<dbReference type="Gene3D" id="1.25.40.10">
    <property type="entry name" value="Tetratricopeptide repeat domain"/>
    <property type="match status" value="1"/>
</dbReference>
<dbReference type="EMBL" id="JARZHI010000004">
    <property type="protein sequence ID" value="MDI1429327.1"/>
    <property type="molecule type" value="Genomic_DNA"/>
</dbReference>
<feature type="region of interest" description="Disordered" evidence="1">
    <location>
        <begin position="1"/>
        <end position="73"/>
    </location>
</feature>
<evidence type="ECO:0000313" key="2">
    <source>
        <dbReference type="EMBL" id="MDI1429327.1"/>
    </source>
</evidence>
<sequence>MSKAKDNPASFAPAGAGKTAKPKAPRRTSREREREREPKADVAAAVAKEPSARRERAKAPAKKRPARPKSVLAEDMLRRALEAPTPRSRALWARRGLATRAQLDRTTQAMLLRQLYLAYYEEGRFPQAAAIAEQALTLDVLPDVAHQDAARAKQALGDVEGAAAHLRLAARIGPASRKAFHYWTLGSLFYLHHRFAEAIAAMSRAARWGTTDKPLYQGHLALSRLALGQDVDGIGDLIERLAVAPAGNGYGRFVLGLLALHAGRPDDARRWLEAFVERTTSGRRAAAIALRDEVEAARQALARLPAD</sequence>
<comment type="caution">
    <text evidence="2">The sequence shown here is derived from an EMBL/GenBank/DDBJ whole genome shotgun (WGS) entry which is preliminary data.</text>
</comment>
<dbReference type="RefSeq" id="WP_284720193.1">
    <property type="nucleotide sequence ID" value="NZ_JARZHI010000004.1"/>
</dbReference>
<evidence type="ECO:0000313" key="3">
    <source>
        <dbReference type="Proteomes" id="UP001160301"/>
    </source>
</evidence>
<keyword evidence="3" id="KW-1185">Reference proteome</keyword>
<proteinExistence type="predicted"/>
<protein>
    <submittedName>
        <fullName evidence="2">Tetratricopeptide repeat protein</fullName>
    </submittedName>
</protein>
<accession>A0ABT6NLX9</accession>
<dbReference type="Proteomes" id="UP001160301">
    <property type="component" value="Unassembled WGS sequence"/>
</dbReference>
<gene>
    <name evidence="2" type="ORF">QHF89_07470</name>
</gene>
<dbReference type="InterPro" id="IPR011990">
    <property type="entry name" value="TPR-like_helical_dom_sf"/>
</dbReference>
<feature type="compositionally biased region" description="Basic and acidic residues" evidence="1">
    <location>
        <begin position="28"/>
        <end position="40"/>
    </location>
</feature>
<evidence type="ECO:0000256" key="1">
    <source>
        <dbReference type="SAM" id="MobiDB-lite"/>
    </source>
</evidence>
<dbReference type="SUPFAM" id="SSF48452">
    <property type="entry name" value="TPR-like"/>
    <property type="match status" value="1"/>
</dbReference>